<evidence type="ECO:0000259" key="4">
    <source>
        <dbReference type="PROSITE" id="PS50043"/>
    </source>
</evidence>
<evidence type="ECO:0000259" key="5">
    <source>
        <dbReference type="PROSITE" id="PS50110"/>
    </source>
</evidence>
<dbReference type="SMART" id="SM00421">
    <property type="entry name" value="HTH_LUXR"/>
    <property type="match status" value="1"/>
</dbReference>
<reference evidence="7" key="1">
    <citation type="journal article" date="2019" name="Int. J. Syst. Evol. Microbiol.">
        <title>The Global Catalogue of Microorganisms (GCM) 10K type strain sequencing project: providing services to taxonomists for standard genome sequencing and annotation.</title>
        <authorList>
            <consortium name="The Broad Institute Genomics Platform"/>
            <consortium name="The Broad Institute Genome Sequencing Center for Infectious Disease"/>
            <person name="Wu L."/>
            <person name="Ma J."/>
        </authorList>
    </citation>
    <scope>NUCLEOTIDE SEQUENCE [LARGE SCALE GENOMIC DNA]</scope>
    <source>
        <strain evidence="7">CCUG 56042</strain>
    </source>
</reference>
<evidence type="ECO:0000256" key="3">
    <source>
        <dbReference type="PROSITE-ProRule" id="PRU00169"/>
    </source>
</evidence>
<dbReference type="PANTHER" id="PTHR43214:SF17">
    <property type="entry name" value="TRANSCRIPTIONAL REGULATORY PROTEIN RCSB"/>
    <property type="match status" value="1"/>
</dbReference>
<dbReference type="Gene3D" id="3.40.50.2300">
    <property type="match status" value="1"/>
</dbReference>
<gene>
    <name evidence="6" type="ORF">ACFPTO_00835</name>
</gene>
<feature type="domain" description="Response regulatory" evidence="5">
    <location>
        <begin position="4"/>
        <end position="123"/>
    </location>
</feature>
<dbReference type="Gene3D" id="1.10.10.10">
    <property type="entry name" value="Winged helix-like DNA-binding domain superfamily/Winged helix DNA-binding domain"/>
    <property type="match status" value="1"/>
</dbReference>
<sequence length="222" mass="24415">MKIDVILADDHPALLAGVRYTLESTRGIDVIGTAGSSTELIDLLDDVTCDVLVTDFSMPNGEHRDGIALLSYLRRQWPDLKIVVLTMIDNPGIVREVAKLGVQSYIRKSDSLENLVMAVHAVFNHMIYFPGAASRSEESLRPLSGGAQNQVALSKREKEVVQMYVAGVSISEIAQRLNRAVQTVSTQKQMAMKKLGIARDAELFRYAWECGLIVDGRPGSDL</sequence>
<dbReference type="SUPFAM" id="SSF46894">
    <property type="entry name" value="C-terminal effector domain of the bipartite response regulators"/>
    <property type="match status" value="1"/>
</dbReference>
<dbReference type="InterPro" id="IPR001789">
    <property type="entry name" value="Sig_transdc_resp-reg_receiver"/>
</dbReference>
<dbReference type="CDD" id="cd17535">
    <property type="entry name" value="REC_NarL-like"/>
    <property type="match status" value="1"/>
</dbReference>
<keyword evidence="7" id="KW-1185">Reference proteome</keyword>
<evidence type="ECO:0000313" key="6">
    <source>
        <dbReference type="EMBL" id="MFC5427364.1"/>
    </source>
</evidence>
<accession>A0ABW0J2Z8</accession>
<feature type="domain" description="HTH luxR-type" evidence="4">
    <location>
        <begin position="146"/>
        <end position="211"/>
    </location>
</feature>
<dbReference type="PROSITE" id="PS50110">
    <property type="entry name" value="RESPONSE_REGULATORY"/>
    <property type="match status" value="1"/>
</dbReference>
<feature type="modified residue" description="4-aspartylphosphate" evidence="3">
    <location>
        <position position="55"/>
    </location>
</feature>
<name>A0ABW0J2Z8_9BURK</name>
<dbReference type="InterPro" id="IPR000792">
    <property type="entry name" value="Tscrpt_reg_LuxR_C"/>
</dbReference>
<evidence type="ECO:0000313" key="7">
    <source>
        <dbReference type="Proteomes" id="UP001596103"/>
    </source>
</evidence>
<keyword evidence="2" id="KW-0238">DNA-binding</keyword>
<comment type="caution">
    <text evidence="6">The sequence shown here is derived from an EMBL/GenBank/DDBJ whole genome shotgun (WGS) entry which is preliminary data.</text>
</comment>
<dbReference type="RefSeq" id="WP_377708733.1">
    <property type="nucleotide sequence ID" value="NZ_JBHSMP010000003.1"/>
</dbReference>
<dbReference type="InterPro" id="IPR011006">
    <property type="entry name" value="CheY-like_superfamily"/>
</dbReference>
<dbReference type="SMART" id="SM00448">
    <property type="entry name" value="REC"/>
    <property type="match status" value="1"/>
</dbReference>
<organism evidence="6 7">
    <name type="scientific">Paraburkholderia denitrificans</name>
    <dbReference type="NCBI Taxonomy" id="694025"/>
    <lineage>
        <taxon>Bacteria</taxon>
        <taxon>Pseudomonadati</taxon>
        <taxon>Pseudomonadota</taxon>
        <taxon>Betaproteobacteria</taxon>
        <taxon>Burkholderiales</taxon>
        <taxon>Burkholderiaceae</taxon>
        <taxon>Paraburkholderia</taxon>
    </lineage>
</organism>
<dbReference type="Proteomes" id="UP001596103">
    <property type="component" value="Unassembled WGS sequence"/>
</dbReference>
<dbReference type="PROSITE" id="PS50043">
    <property type="entry name" value="HTH_LUXR_2"/>
    <property type="match status" value="1"/>
</dbReference>
<dbReference type="PRINTS" id="PR00038">
    <property type="entry name" value="HTHLUXR"/>
</dbReference>
<dbReference type="PANTHER" id="PTHR43214">
    <property type="entry name" value="TWO-COMPONENT RESPONSE REGULATOR"/>
    <property type="match status" value="1"/>
</dbReference>
<dbReference type="Pfam" id="PF00072">
    <property type="entry name" value="Response_reg"/>
    <property type="match status" value="1"/>
</dbReference>
<dbReference type="CDD" id="cd06170">
    <property type="entry name" value="LuxR_C_like"/>
    <property type="match status" value="1"/>
</dbReference>
<keyword evidence="1 3" id="KW-0597">Phosphoprotein</keyword>
<evidence type="ECO:0000256" key="2">
    <source>
        <dbReference type="ARBA" id="ARBA00023125"/>
    </source>
</evidence>
<dbReference type="InterPro" id="IPR058245">
    <property type="entry name" value="NreC/VraR/RcsB-like_REC"/>
</dbReference>
<dbReference type="InterPro" id="IPR036388">
    <property type="entry name" value="WH-like_DNA-bd_sf"/>
</dbReference>
<dbReference type="EMBL" id="JBHSMP010000003">
    <property type="protein sequence ID" value="MFC5427364.1"/>
    <property type="molecule type" value="Genomic_DNA"/>
</dbReference>
<dbReference type="InterPro" id="IPR039420">
    <property type="entry name" value="WalR-like"/>
</dbReference>
<dbReference type="Pfam" id="PF00196">
    <property type="entry name" value="GerE"/>
    <property type="match status" value="1"/>
</dbReference>
<protein>
    <submittedName>
        <fullName evidence="6">Response regulator</fullName>
    </submittedName>
</protein>
<dbReference type="InterPro" id="IPR016032">
    <property type="entry name" value="Sig_transdc_resp-reg_C-effctor"/>
</dbReference>
<dbReference type="SUPFAM" id="SSF52172">
    <property type="entry name" value="CheY-like"/>
    <property type="match status" value="1"/>
</dbReference>
<proteinExistence type="predicted"/>
<evidence type="ECO:0000256" key="1">
    <source>
        <dbReference type="ARBA" id="ARBA00022553"/>
    </source>
</evidence>